<dbReference type="Proteomes" id="UP000253345">
    <property type="component" value="Unassembled WGS sequence"/>
</dbReference>
<dbReference type="GO" id="GO:0004852">
    <property type="term" value="F:uroporphyrinogen-III synthase activity"/>
    <property type="evidence" value="ECO:0007669"/>
    <property type="project" value="InterPro"/>
</dbReference>
<protein>
    <submittedName>
        <fullName evidence="2">Uroporphyrinogen-III synthase</fullName>
    </submittedName>
</protein>
<dbReference type="AlphaFoldDB" id="A0A368Z1K9"/>
<sequence length="233" mass="24102">MPSDTSSSDAAPVLLLTRPEPASRRFAAEAAHLGLETVIAPVLRIVPVAHDTARLAQAQGLVFTSVHAVPWAGPGQGRPAICVGPATAEAARAAGFNVTEGPGDAARMMPLLAGLGEDWLHPHGAHVARQLPVPGMVVYDQMPQPLTDAAHRVLAGSAPVILPLFSPRSAGLLSAQLGQAHAALWLVAISAAAAARWQGRQDRLAVAAIPDAMGVLRAIGTLLKSRDLPEQSM</sequence>
<evidence type="ECO:0000259" key="1">
    <source>
        <dbReference type="Pfam" id="PF02602"/>
    </source>
</evidence>
<reference evidence="2 3" key="1">
    <citation type="submission" date="2018-07" db="EMBL/GenBank/DDBJ databases">
        <title>Genomic Encyclopedia of Type Strains, Phase III (KMG-III): the genomes of soil and plant-associated and newly described type strains.</title>
        <authorList>
            <person name="Whitman W."/>
        </authorList>
    </citation>
    <scope>NUCLEOTIDE SEQUENCE [LARGE SCALE GENOMIC DNA]</scope>
    <source>
        <strain evidence="2 3">CECT 8525</strain>
    </source>
</reference>
<evidence type="ECO:0000313" key="2">
    <source>
        <dbReference type="EMBL" id="RCW85819.1"/>
    </source>
</evidence>
<dbReference type="RefSeq" id="WP_114348741.1">
    <property type="nucleotide sequence ID" value="NZ_QPJL01000005.1"/>
</dbReference>
<evidence type="ECO:0000313" key="3">
    <source>
        <dbReference type="Proteomes" id="UP000253345"/>
    </source>
</evidence>
<feature type="domain" description="Tetrapyrrole biosynthesis uroporphyrinogen III synthase" evidence="1">
    <location>
        <begin position="26"/>
        <end position="199"/>
    </location>
</feature>
<gene>
    <name evidence="2" type="ORF">DFP89_10586</name>
</gene>
<proteinExistence type="predicted"/>
<keyword evidence="3" id="KW-1185">Reference proteome</keyword>
<dbReference type="GO" id="GO:0033014">
    <property type="term" value="P:tetrapyrrole biosynthetic process"/>
    <property type="evidence" value="ECO:0007669"/>
    <property type="project" value="InterPro"/>
</dbReference>
<dbReference type="SUPFAM" id="SSF69618">
    <property type="entry name" value="HemD-like"/>
    <property type="match status" value="1"/>
</dbReference>
<dbReference type="InterPro" id="IPR003754">
    <property type="entry name" value="4pyrrol_synth_uPrphyn_synth"/>
</dbReference>
<dbReference type="EMBL" id="QPJL01000005">
    <property type="protein sequence ID" value="RCW85819.1"/>
    <property type="molecule type" value="Genomic_DNA"/>
</dbReference>
<accession>A0A368Z1K9</accession>
<dbReference type="Gene3D" id="3.40.50.10090">
    <property type="match status" value="1"/>
</dbReference>
<comment type="caution">
    <text evidence="2">The sequence shown here is derived from an EMBL/GenBank/DDBJ whole genome shotgun (WGS) entry which is preliminary data.</text>
</comment>
<dbReference type="InterPro" id="IPR036108">
    <property type="entry name" value="4pyrrol_syn_uPrphyn_synt_sf"/>
</dbReference>
<dbReference type="Pfam" id="PF02602">
    <property type="entry name" value="HEM4"/>
    <property type="match status" value="1"/>
</dbReference>
<organism evidence="2 3">
    <name type="scientific">Paracoccus lutimaris</name>
    <dbReference type="NCBI Taxonomy" id="1490030"/>
    <lineage>
        <taxon>Bacteria</taxon>
        <taxon>Pseudomonadati</taxon>
        <taxon>Pseudomonadota</taxon>
        <taxon>Alphaproteobacteria</taxon>
        <taxon>Rhodobacterales</taxon>
        <taxon>Paracoccaceae</taxon>
        <taxon>Paracoccus</taxon>
    </lineage>
</organism>
<dbReference type="OrthoDB" id="7204250at2"/>
<name>A0A368Z1K9_9RHOB</name>